<comment type="catalytic activity">
    <reaction evidence="1">
        <text>Hydrolysis of terminal non-reducing N-acetyl-D-hexosamine residues in N-acetyl-beta-D-hexosaminides.</text>
        <dbReference type="EC" id="3.2.1.52"/>
    </reaction>
</comment>
<dbReference type="InterPro" id="IPR017853">
    <property type="entry name" value="GH"/>
</dbReference>
<gene>
    <name evidence="11" type="primary">exo I</name>
    <name evidence="11" type="ORF">CZ814_03583</name>
</gene>
<protein>
    <recommendedName>
        <fullName evidence="3">beta-N-acetylhexosaminidase</fullName>
        <ecNumber evidence="3">3.2.1.52</ecNumber>
    </recommendedName>
    <alternativeName>
        <fullName evidence="6">Beta-N-acetylhexosaminidase</fullName>
    </alternativeName>
    <alternativeName>
        <fullName evidence="7">N-acetyl-beta-glucosaminidase</fullName>
    </alternativeName>
</protein>
<evidence type="ECO:0000259" key="9">
    <source>
        <dbReference type="Pfam" id="PF00728"/>
    </source>
</evidence>
<dbReference type="GO" id="GO:0005975">
    <property type="term" value="P:carbohydrate metabolic process"/>
    <property type="evidence" value="ECO:0007669"/>
    <property type="project" value="InterPro"/>
</dbReference>
<dbReference type="PANTHER" id="PTHR22600:SF57">
    <property type="entry name" value="BETA-N-ACETYLHEXOSAMINIDASE"/>
    <property type="match status" value="1"/>
</dbReference>
<keyword evidence="4 11" id="KW-0378">Hydrolase</keyword>
<evidence type="ECO:0000256" key="6">
    <source>
        <dbReference type="ARBA" id="ARBA00030512"/>
    </source>
</evidence>
<dbReference type="Gene3D" id="3.20.20.80">
    <property type="entry name" value="Glycosidases"/>
    <property type="match status" value="1"/>
</dbReference>
<organism evidence="11 12">
    <name type="scientific">Photobacterium toruni</name>
    <dbReference type="NCBI Taxonomy" id="1935446"/>
    <lineage>
        <taxon>Bacteria</taxon>
        <taxon>Pseudomonadati</taxon>
        <taxon>Pseudomonadota</taxon>
        <taxon>Gammaproteobacteria</taxon>
        <taxon>Vibrionales</taxon>
        <taxon>Vibrionaceae</taxon>
        <taxon>Photobacterium</taxon>
    </lineage>
</organism>
<evidence type="ECO:0000256" key="5">
    <source>
        <dbReference type="ARBA" id="ARBA00023295"/>
    </source>
</evidence>
<evidence type="ECO:0000256" key="1">
    <source>
        <dbReference type="ARBA" id="ARBA00001231"/>
    </source>
</evidence>
<dbReference type="SUPFAM" id="SSF55545">
    <property type="entry name" value="beta-N-acetylhexosaminidase-like domain"/>
    <property type="match status" value="1"/>
</dbReference>
<keyword evidence="5 11" id="KW-0326">Glycosidase</keyword>
<dbReference type="InterPro" id="IPR015882">
    <property type="entry name" value="HEX_bac_N"/>
</dbReference>
<feature type="domain" description="Beta-hexosaminidase bacterial type N-terminal" evidence="10">
    <location>
        <begin position="138"/>
        <end position="261"/>
    </location>
</feature>
<dbReference type="PANTHER" id="PTHR22600">
    <property type="entry name" value="BETA-HEXOSAMINIDASE"/>
    <property type="match status" value="1"/>
</dbReference>
<dbReference type="EMBL" id="FUWP01000029">
    <property type="protein sequence ID" value="SKA55208.1"/>
    <property type="molecule type" value="Genomic_DNA"/>
</dbReference>
<evidence type="ECO:0000259" key="10">
    <source>
        <dbReference type="Pfam" id="PF02838"/>
    </source>
</evidence>
<dbReference type="Pfam" id="PF00728">
    <property type="entry name" value="Glyco_hydro_20"/>
    <property type="match status" value="1"/>
</dbReference>
<dbReference type="CDD" id="cd06563">
    <property type="entry name" value="GH20_chitobiase-like"/>
    <property type="match status" value="1"/>
</dbReference>
<dbReference type="GO" id="GO:0016020">
    <property type="term" value="C:membrane"/>
    <property type="evidence" value="ECO:0007669"/>
    <property type="project" value="TreeGrafter"/>
</dbReference>
<evidence type="ECO:0000313" key="11">
    <source>
        <dbReference type="EMBL" id="SKA55208.1"/>
    </source>
</evidence>
<reference evidence="11 12" key="1">
    <citation type="submission" date="2017-02" db="EMBL/GenBank/DDBJ databases">
        <authorList>
            <person name="Peterson S.W."/>
        </authorList>
    </citation>
    <scope>NUCLEOTIDE SEQUENCE [LARGE SCALE GENOMIC DNA]</scope>
    <source>
        <strain evidence="11 12">CECT 9189</strain>
    </source>
</reference>
<dbReference type="InterPro" id="IPR029018">
    <property type="entry name" value="Hex-like_dom2"/>
</dbReference>
<dbReference type="OrthoDB" id="9763537at2"/>
<dbReference type="AlphaFoldDB" id="A0A1T4URF3"/>
<proteinExistence type="inferred from homology"/>
<evidence type="ECO:0000256" key="8">
    <source>
        <dbReference type="PIRSR" id="PIRSR625705-1"/>
    </source>
</evidence>
<accession>A0A1T4URF3</accession>
<evidence type="ECO:0000256" key="3">
    <source>
        <dbReference type="ARBA" id="ARBA00012663"/>
    </source>
</evidence>
<evidence type="ECO:0000313" key="12">
    <source>
        <dbReference type="Proteomes" id="UP000191116"/>
    </source>
</evidence>
<dbReference type="Proteomes" id="UP000191116">
    <property type="component" value="Unassembled WGS sequence"/>
</dbReference>
<dbReference type="RefSeq" id="WP_080176280.1">
    <property type="nucleotide sequence ID" value="NZ_AP024854.1"/>
</dbReference>
<dbReference type="SUPFAM" id="SSF51445">
    <property type="entry name" value="(Trans)glycosidases"/>
    <property type="match status" value="1"/>
</dbReference>
<dbReference type="EC" id="3.2.1.52" evidence="3"/>
<name>A0A1T4URF3_9GAMM</name>
<dbReference type="Pfam" id="PF02838">
    <property type="entry name" value="Glyco_hydro_20b"/>
    <property type="match status" value="1"/>
</dbReference>
<dbReference type="GO" id="GO:0004563">
    <property type="term" value="F:beta-N-acetylhexosaminidase activity"/>
    <property type="evidence" value="ECO:0007669"/>
    <property type="project" value="UniProtKB-EC"/>
</dbReference>
<evidence type="ECO:0000256" key="4">
    <source>
        <dbReference type="ARBA" id="ARBA00022801"/>
    </source>
</evidence>
<evidence type="ECO:0000256" key="7">
    <source>
        <dbReference type="ARBA" id="ARBA00033000"/>
    </source>
</evidence>
<comment type="similarity">
    <text evidence="2">Belongs to the glycosyl hydrolase 20 family.</text>
</comment>
<dbReference type="InterPro" id="IPR015883">
    <property type="entry name" value="Glyco_hydro_20_cat"/>
</dbReference>
<feature type="active site" description="Proton donor" evidence="8">
    <location>
        <position position="439"/>
    </location>
</feature>
<dbReference type="PRINTS" id="PR00738">
    <property type="entry name" value="GLHYDRLASE20"/>
</dbReference>
<feature type="domain" description="Glycoside hydrolase family 20 catalytic" evidence="9">
    <location>
        <begin position="264"/>
        <end position="611"/>
    </location>
</feature>
<dbReference type="GO" id="GO:0030203">
    <property type="term" value="P:glycosaminoglycan metabolic process"/>
    <property type="evidence" value="ECO:0007669"/>
    <property type="project" value="TreeGrafter"/>
</dbReference>
<dbReference type="InterPro" id="IPR025705">
    <property type="entry name" value="Beta_hexosaminidase_sua/sub"/>
</dbReference>
<dbReference type="Gene3D" id="3.30.379.10">
    <property type="entry name" value="Chitobiase/beta-hexosaminidase domain 2-like"/>
    <property type="match status" value="1"/>
</dbReference>
<sequence length="642" mass="73194">MTYRLDFTVIEKVEGHCRYALSLHNLTDQALHGWSLYFFISRCIAPASVSVGTISQIGSYSCLSQLPPLEANGHFYTEFMMRTMPFNLHDDGINEAFIALDNDQHQIQPLKVHTTTINLDQDSIERYCTPLPSVSCDIALIPQPNHLTRLQGEFVFNQFTALETPPTLAQGAINWLRAEYKKHFNEAMPISPQGNIHYHVNNDIIEHGYQLLIETDNIWIHASSATGFVHATSSLLQLLPTKPSHHAAAAYCLPMVEISDQPHYSYRGMMLDCGRHFHPVDRIKHLLDHLARYKFNTFHWHLTDDEGWRIEIDAYPQLTEIGAWRGPNEIIAPQFSHIDQRYGGFYTKQDIREVIAYASDRGISIIPEIDIPGHCRAAILSLPELLQDPDDYSVYRSIQNYPDNVLSPALAGTYTFIQTVLEEVCALFPTPFVHIGADEVPKGVWSDSAACRQLMADNNYHDPMELQGHILRFAEQVLRDNGKRMMGWEEATHGNKVSKDTVIFSWLSEEAGLECVKNGFDVVMQPAQSTYLDLAQGYSADEAGVDWAGKLPLDKVYNYHPLSMIASENSERQHILGIQTALWSELINNQSRFEYMIYPRLLAVSEICWSKPQHRNWDDFKARLKGQLNYLDKAGINYRHCE</sequence>
<evidence type="ECO:0000256" key="2">
    <source>
        <dbReference type="ARBA" id="ARBA00006285"/>
    </source>
</evidence>